<protein>
    <submittedName>
        <fullName evidence="1">DUF2993 domain-containing protein</fullName>
    </submittedName>
</protein>
<proteinExistence type="predicted"/>
<keyword evidence="2" id="KW-1185">Reference proteome</keyword>
<sequence>MRPPTRITAHPGNPYEELAQLADPEPDFGEPELGDPDFREPGFGGSCTGERGGPPGLALPSDDDPEDWAPPNHRGRSRFAAVPVALKLTVGAMVCATLLTVCDRLAVNYAEEKAEEKIQDSLGLAARPDVDIAGFPFLTQVLDHRIDRADVTLPDVAADKVSLAEVHATAEDIRIVGDLPTALQGAVVDRMDGDVLLSFDDLNRELGASHVKFSNAGPRGVHIAGSLPVAGRGIAVRAEARIEQDGQRAVSTTVENMRLDVPGLFTYRPGKDPAHSGLRLHREAATRISREAARAKALLDLPAVVKRLGIPLSQIDRALRSEKELNRLTGTPRFLQQLMKVNLLDVVVDHPWLLEKAGIDPRLIGGLLKLRPPQLSDRLSLSFELPKTPAGDIRLKDIVVEREGIRADLTGTGLAFGNGHGADGRRDGG</sequence>
<organism evidence="1 2">
    <name type="scientific">Streptomyces pratisoli</name>
    <dbReference type="NCBI Taxonomy" id="3139917"/>
    <lineage>
        <taxon>Bacteria</taxon>
        <taxon>Bacillati</taxon>
        <taxon>Actinomycetota</taxon>
        <taxon>Actinomycetes</taxon>
        <taxon>Kitasatosporales</taxon>
        <taxon>Streptomycetaceae</taxon>
        <taxon>Streptomyces</taxon>
    </lineage>
</organism>
<comment type="caution">
    <text evidence="1">The sequence shown here is derived from an EMBL/GenBank/DDBJ whole genome shotgun (WGS) entry which is preliminary data.</text>
</comment>
<evidence type="ECO:0000313" key="2">
    <source>
        <dbReference type="Proteomes" id="UP001375539"/>
    </source>
</evidence>
<reference evidence="1" key="1">
    <citation type="submission" date="2024-03" db="EMBL/GenBank/DDBJ databases">
        <title>Novel Streptomyces species of biotechnological and ecological value are a feature of Machair soil.</title>
        <authorList>
            <person name="Prole J.R."/>
            <person name="Goodfellow M."/>
            <person name="Allenby N."/>
            <person name="Ward A.C."/>
        </authorList>
    </citation>
    <scope>NUCLEOTIDE SEQUENCE</scope>
    <source>
        <strain evidence="1">MS1.AVA.4</strain>
    </source>
</reference>
<gene>
    <name evidence="1" type="ORF">WKI58_36480</name>
</gene>
<accession>A0ACC6QUP6</accession>
<dbReference type="EMBL" id="JBBKAI010000002">
    <property type="protein sequence ID" value="MEJ8661938.1"/>
    <property type="molecule type" value="Genomic_DNA"/>
</dbReference>
<name>A0ACC6QUP6_9ACTN</name>
<dbReference type="Proteomes" id="UP001375539">
    <property type="component" value="Unassembled WGS sequence"/>
</dbReference>
<evidence type="ECO:0000313" key="1">
    <source>
        <dbReference type="EMBL" id="MEJ8661938.1"/>
    </source>
</evidence>